<accession>A0AAD4QCC2</accession>
<dbReference type="Proteomes" id="UP001201163">
    <property type="component" value="Unassembled WGS sequence"/>
</dbReference>
<dbReference type="GO" id="GO:0001731">
    <property type="term" value="P:formation of translation preinitiation complex"/>
    <property type="evidence" value="ECO:0007669"/>
    <property type="project" value="TreeGrafter"/>
</dbReference>
<evidence type="ECO:0000259" key="5">
    <source>
        <dbReference type="PROSITE" id="PS50296"/>
    </source>
</evidence>
<evidence type="ECO:0000256" key="2">
    <source>
        <dbReference type="ARBA" id="ARBA00011742"/>
    </source>
</evidence>
<dbReference type="PROSITE" id="PS50296">
    <property type="entry name" value="SUI1"/>
    <property type="match status" value="1"/>
</dbReference>
<sequence>MAATVDPTSTQLEKRATPPVQMFYCGVCTYPPEYCEFGNSLSKCKEWLQAQHPDLYEKYYSDVALKAKLGTISQEAQSRLEEETIKKEAKADAKADAARKKKLASQVIIKRIERNKRKFVTSIRGLEAFGVDLKKAAKLFAQRFATGGSVTKNAAGIDEIVVQGDVSQEIYDMIAEANEDGKGGKKGLDILKGVLIDNIELVEEKRKKDTEQ</sequence>
<dbReference type="AlphaFoldDB" id="A0AAD4QCC2"/>
<reference evidence="6" key="1">
    <citation type="submission" date="2022-01" db="EMBL/GenBank/DDBJ databases">
        <title>Comparative genomics reveals a dynamic genome evolution in the ectomycorrhizal milk-cap (Lactarius) mushrooms.</title>
        <authorList>
            <consortium name="DOE Joint Genome Institute"/>
            <person name="Lebreton A."/>
            <person name="Tang N."/>
            <person name="Kuo A."/>
            <person name="LaButti K."/>
            <person name="Drula E."/>
            <person name="Barry K."/>
            <person name="Clum A."/>
            <person name="Lipzen A."/>
            <person name="Mousain D."/>
            <person name="Ng V."/>
            <person name="Wang R."/>
            <person name="Wang X."/>
            <person name="Dai Y."/>
            <person name="Henrissat B."/>
            <person name="Grigoriev I.V."/>
            <person name="Guerin-Laguette A."/>
            <person name="Yu F."/>
            <person name="Martin F.M."/>
        </authorList>
    </citation>
    <scope>NUCLEOTIDE SEQUENCE</scope>
    <source>
        <strain evidence="6">QP</strain>
    </source>
</reference>
<comment type="subcellular location">
    <subcellularLocation>
        <location evidence="4">Cytoplasm</location>
    </subcellularLocation>
</comment>
<dbReference type="InterPro" id="IPR050318">
    <property type="entry name" value="DENR/SUI1_TIF"/>
</dbReference>
<evidence type="ECO:0000256" key="3">
    <source>
        <dbReference type="ARBA" id="ARBA00020058"/>
    </source>
</evidence>
<feature type="domain" description="SUI1" evidence="5">
    <location>
        <begin position="107"/>
        <end position="178"/>
    </location>
</feature>
<gene>
    <name evidence="6" type="ORF">EDB92DRAFT_1800602</name>
</gene>
<evidence type="ECO:0000256" key="1">
    <source>
        <dbReference type="ARBA" id="ARBA00007514"/>
    </source>
</evidence>
<keyword evidence="4" id="KW-0687">Ribonucleoprotein</keyword>
<comment type="subunit">
    <text evidence="2 4">Interacts with the 40S ribosomal subunit.</text>
</comment>
<dbReference type="GO" id="GO:0005840">
    <property type="term" value="C:ribosome"/>
    <property type="evidence" value="ECO:0007669"/>
    <property type="project" value="UniProtKB-KW"/>
</dbReference>
<dbReference type="EMBL" id="JAKELL010000041">
    <property type="protein sequence ID" value="KAH8988545.1"/>
    <property type="molecule type" value="Genomic_DNA"/>
</dbReference>
<keyword evidence="4" id="KW-0963">Cytoplasm</keyword>
<keyword evidence="4" id="KW-0689">Ribosomal protein</keyword>
<dbReference type="GO" id="GO:1990904">
    <property type="term" value="C:ribonucleoprotein complex"/>
    <property type="evidence" value="ECO:0007669"/>
    <property type="project" value="UniProtKB-KW"/>
</dbReference>
<dbReference type="SUPFAM" id="SSF55159">
    <property type="entry name" value="eIF1-like"/>
    <property type="match status" value="1"/>
</dbReference>
<dbReference type="GO" id="GO:0003729">
    <property type="term" value="F:mRNA binding"/>
    <property type="evidence" value="ECO:0007669"/>
    <property type="project" value="TreeGrafter"/>
</dbReference>
<dbReference type="PANTHER" id="PTHR12789:SF0">
    <property type="entry name" value="DENSITY-REGULATED PROTEIN"/>
    <property type="match status" value="1"/>
</dbReference>
<dbReference type="InterPro" id="IPR046447">
    <property type="entry name" value="DENR_C"/>
</dbReference>
<dbReference type="PANTHER" id="PTHR12789">
    <property type="entry name" value="DENSITY-REGULATED PROTEIN HOMOLOG"/>
    <property type="match status" value="1"/>
</dbReference>
<comment type="similarity">
    <text evidence="1 4">Belongs to the DENR family.</text>
</comment>
<comment type="domain">
    <text evidence="4">The SUI1 domain may be involved in RNA binding.</text>
</comment>
<evidence type="ECO:0000313" key="6">
    <source>
        <dbReference type="EMBL" id="KAH8988545.1"/>
    </source>
</evidence>
<dbReference type="GO" id="GO:0002188">
    <property type="term" value="P:translation reinitiation"/>
    <property type="evidence" value="ECO:0007669"/>
    <property type="project" value="TreeGrafter"/>
</dbReference>
<dbReference type="InterPro" id="IPR005873">
    <property type="entry name" value="DENR_eukaryotes"/>
</dbReference>
<evidence type="ECO:0000313" key="7">
    <source>
        <dbReference type="Proteomes" id="UP001201163"/>
    </source>
</evidence>
<dbReference type="Gene3D" id="3.30.780.10">
    <property type="entry name" value="SUI1-like domain"/>
    <property type="match status" value="1"/>
</dbReference>
<dbReference type="Pfam" id="PF21023">
    <property type="entry name" value="DENR_N"/>
    <property type="match status" value="1"/>
</dbReference>
<dbReference type="Pfam" id="PF01253">
    <property type="entry name" value="SUI1"/>
    <property type="match status" value="1"/>
</dbReference>
<protein>
    <recommendedName>
        <fullName evidence="3 4">Translation machinery-associated protein 22</fullName>
    </recommendedName>
</protein>
<name>A0AAD4QCC2_9AGAM</name>
<dbReference type="CDD" id="cd11607">
    <property type="entry name" value="DENR_C"/>
    <property type="match status" value="1"/>
</dbReference>
<comment type="caution">
    <text evidence="6">The sequence shown here is derived from an EMBL/GenBank/DDBJ whole genome shotgun (WGS) entry which is preliminary data.</text>
</comment>
<dbReference type="GO" id="GO:0003743">
    <property type="term" value="F:translation initiation factor activity"/>
    <property type="evidence" value="ECO:0007669"/>
    <property type="project" value="InterPro"/>
</dbReference>
<dbReference type="GO" id="GO:0005737">
    <property type="term" value="C:cytoplasm"/>
    <property type="evidence" value="ECO:0007669"/>
    <property type="project" value="UniProtKB-SubCell"/>
</dbReference>
<proteinExistence type="inferred from homology"/>
<dbReference type="InterPro" id="IPR048517">
    <property type="entry name" value="DENR_N"/>
</dbReference>
<dbReference type="NCBIfam" id="TIGR01159">
    <property type="entry name" value="DRP1"/>
    <property type="match status" value="1"/>
</dbReference>
<evidence type="ECO:0000256" key="4">
    <source>
        <dbReference type="RuleBase" id="RU361273"/>
    </source>
</evidence>
<organism evidence="6 7">
    <name type="scientific">Lactarius akahatsu</name>
    <dbReference type="NCBI Taxonomy" id="416441"/>
    <lineage>
        <taxon>Eukaryota</taxon>
        <taxon>Fungi</taxon>
        <taxon>Dikarya</taxon>
        <taxon>Basidiomycota</taxon>
        <taxon>Agaricomycotina</taxon>
        <taxon>Agaricomycetes</taxon>
        <taxon>Russulales</taxon>
        <taxon>Russulaceae</taxon>
        <taxon>Lactarius</taxon>
    </lineage>
</organism>
<keyword evidence="7" id="KW-1185">Reference proteome</keyword>
<dbReference type="InterPro" id="IPR036877">
    <property type="entry name" value="SUI1_dom_sf"/>
</dbReference>
<dbReference type="InterPro" id="IPR001950">
    <property type="entry name" value="SUI1"/>
</dbReference>